<feature type="region of interest" description="Disordered" evidence="1">
    <location>
        <begin position="359"/>
        <end position="390"/>
    </location>
</feature>
<accession>A0A9W8LV62</accession>
<reference evidence="2" key="1">
    <citation type="submission" date="2022-07" db="EMBL/GenBank/DDBJ databases">
        <title>Phylogenomic reconstructions and comparative analyses of Kickxellomycotina fungi.</title>
        <authorList>
            <person name="Reynolds N.K."/>
            <person name="Stajich J.E."/>
            <person name="Barry K."/>
            <person name="Grigoriev I.V."/>
            <person name="Crous P."/>
            <person name="Smith M.E."/>
        </authorList>
    </citation>
    <scope>NUCLEOTIDE SEQUENCE</scope>
    <source>
        <strain evidence="2">NRRL 1565</strain>
    </source>
</reference>
<feature type="region of interest" description="Disordered" evidence="1">
    <location>
        <begin position="133"/>
        <end position="192"/>
    </location>
</feature>
<sequence>MRPAMPPNMAMFAQLMQNMQNSTAATASSAGAPAQNAPSAASNPSLQQSAPGLMSPVARPMNLPAAQNNMQQQLQQLQATKEDMILIQQYCRLAGLQIQGLDDQRLPFLVAKAKSGELRAAVLAKIQSLTSQQQQQMGNAGQPMPTNGSPATNNQSQQAHGNVSAQNSPVAVNSLPPGVAGSPAQAHMPGTSAAAPMQLQRNLANLPMQEKQRLLEMIRQRQQNAAINGLGSQMLRPGMPQQPAISAAAAAAIIHHQQNQQRPASMAATQNSAVTSSSADASTPAQSVRPMQGAGSQPQPQPQPQPLAAMMGSPTPAAAAAPHQMSAAQQQFLQQQLLQQPALANLTPQQRQEFISRFQQMQAQQNHATTQAQQPVPPAPTGAAPSMARPPQTNVASILQQISSGQINLSALPPQLIVYLLQNAQSQLSVDQRQMLQRMLAHHMQAHGNPVSAVRPGPTQ</sequence>
<keyword evidence="3" id="KW-1185">Reference proteome</keyword>
<feature type="compositionally biased region" description="Low complexity" evidence="1">
    <location>
        <begin position="272"/>
        <end position="298"/>
    </location>
</feature>
<comment type="caution">
    <text evidence="2">The sequence shown here is derived from an EMBL/GenBank/DDBJ whole genome shotgun (WGS) entry which is preliminary data.</text>
</comment>
<proteinExistence type="predicted"/>
<feature type="compositionally biased region" description="Low complexity" evidence="1">
    <location>
        <begin position="359"/>
        <end position="374"/>
    </location>
</feature>
<dbReference type="EMBL" id="JANBUO010000340">
    <property type="protein sequence ID" value="KAJ2804979.1"/>
    <property type="molecule type" value="Genomic_DNA"/>
</dbReference>
<evidence type="ECO:0000313" key="2">
    <source>
        <dbReference type="EMBL" id="KAJ2804979.1"/>
    </source>
</evidence>
<feature type="region of interest" description="Disordered" evidence="1">
    <location>
        <begin position="255"/>
        <end position="327"/>
    </location>
</feature>
<evidence type="ECO:0000256" key="1">
    <source>
        <dbReference type="SAM" id="MobiDB-lite"/>
    </source>
</evidence>
<dbReference type="OrthoDB" id="5600120at2759"/>
<dbReference type="AlphaFoldDB" id="A0A9W8LV62"/>
<protein>
    <submittedName>
        <fullName evidence="2">Uncharacterized protein</fullName>
    </submittedName>
</protein>
<feature type="region of interest" description="Disordered" evidence="1">
    <location>
        <begin position="23"/>
        <end position="60"/>
    </location>
</feature>
<feature type="compositionally biased region" description="Low complexity" evidence="1">
    <location>
        <begin position="306"/>
        <end position="327"/>
    </location>
</feature>
<name>A0A9W8LV62_9FUNG</name>
<feature type="compositionally biased region" description="Low complexity" evidence="1">
    <location>
        <begin position="23"/>
        <end position="51"/>
    </location>
</feature>
<organism evidence="2 3">
    <name type="scientific">Coemansia guatemalensis</name>
    <dbReference type="NCBI Taxonomy" id="2761395"/>
    <lineage>
        <taxon>Eukaryota</taxon>
        <taxon>Fungi</taxon>
        <taxon>Fungi incertae sedis</taxon>
        <taxon>Zoopagomycota</taxon>
        <taxon>Kickxellomycotina</taxon>
        <taxon>Kickxellomycetes</taxon>
        <taxon>Kickxellales</taxon>
        <taxon>Kickxellaceae</taxon>
        <taxon>Coemansia</taxon>
    </lineage>
</organism>
<gene>
    <name evidence="2" type="ORF">H4R20_002285</name>
</gene>
<evidence type="ECO:0000313" key="3">
    <source>
        <dbReference type="Proteomes" id="UP001140094"/>
    </source>
</evidence>
<feature type="compositionally biased region" description="Polar residues" evidence="1">
    <location>
        <begin position="144"/>
        <end position="171"/>
    </location>
</feature>
<dbReference type="Proteomes" id="UP001140094">
    <property type="component" value="Unassembled WGS sequence"/>
</dbReference>